<organism evidence="4 5">
    <name type="scientific">Sphaerobacter thermophilus (strain ATCC 49802 / DSM 20745 / KCCM 41009 / NCIMB 13125 / S 6022)</name>
    <dbReference type="NCBI Taxonomy" id="479434"/>
    <lineage>
        <taxon>Bacteria</taxon>
        <taxon>Pseudomonadati</taxon>
        <taxon>Thermomicrobiota</taxon>
        <taxon>Thermomicrobia</taxon>
        <taxon>Sphaerobacterales</taxon>
        <taxon>Sphaerobacterineae</taxon>
        <taxon>Sphaerobacteraceae</taxon>
        <taxon>Sphaerobacter</taxon>
    </lineage>
</organism>
<proteinExistence type="inferred from homology"/>
<reference evidence="4 5" key="2">
    <citation type="journal article" date="2010" name="Stand. Genomic Sci.">
        <title>Complete genome sequence of Desulfohalobium retbaense type strain (HR(100)).</title>
        <authorList>
            <person name="Spring S."/>
            <person name="Nolan M."/>
            <person name="Lapidus A."/>
            <person name="Glavina Del Rio T."/>
            <person name="Copeland A."/>
            <person name="Tice H."/>
            <person name="Cheng J.F."/>
            <person name="Lucas S."/>
            <person name="Land M."/>
            <person name="Chen F."/>
            <person name="Bruce D."/>
            <person name="Goodwin L."/>
            <person name="Pitluck S."/>
            <person name="Ivanova N."/>
            <person name="Mavromatis K."/>
            <person name="Mikhailova N."/>
            <person name="Pati A."/>
            <person name="Chen A."/>
            <person name="Palaniappan K."/>
            <person name="Hauser L."/>
            <person name="Chang Y.J."/>
            <person name="Jeffries C.D."/>
            <person name="Munk C."/>
            <person name="Kiss H."/>
            <person name="Chain P."/>
            <person name="Han C."/>
            <person name="Brettin T."/>
            <person name="Detter J.C."/>
            <person name="Schuler E."/>
            <person name="Goker M."/>
            <person name="Rohde M."/>
            <person name="Bristow J."/>
            <person name="Eisen J.A."/>
            <person name="Markowitz V."/>
            <person name="Hugenholtz P."/>
            <person name="Kyrpides N.C."/>
            <person name="Klenk H.P."/>
        </authorList>
    </citation>
    <scope>NUCLEOTIDE SEQUENCE [LARGE SCALE GENOMIC DNA]</scope>
    <source>
        <strain evidence="5">ATCC 49802 / DSM 20745 / S 6022</strain>
    </source>
</reference>
<dbReference type="PANTHER" id="PTHR43673:SF10">
    <property type="entry name" value="NADH DEHYDROGENASE_NAD(P)H NITROREDUCTASE XCC3605-RELATED"/>
    <property type="match status" value="1"/>
</dbReference>
<dbReference type="eggNOG" id="COG0778">
    <property type="taxonomic scope" value="Bacteria"/>
</dbReference>
<dbReference type="InterPro" id="IPR000415">
    <property type="entry name" value="Nitroreductase-like"/>
</dbReference>
<dbReference type="KEGG" id="sti:Sthe_2722"/>
<dbReference type="AlphaFoldDB" id="D1C8J3"/>
<comment type="similarity">
    <text evidence="1">Belongs to the nitroreductase family.</text>
</comment>
<dbReference type="InterPro" id="IPR029479">
    <property type="entry name" value="Nitroreductase"/>
</dbReference>
<dbReference type="EMBL" id="CP001824">
    <property type="protein sequence ID" value="ACZ40136.1"/>
    <property type="molecule type" value="Genomic_DNA"/>
</dbReference>
<dbReference type="Proteomes" id="UP000002027">
    <property type="component" value="Chromosome 2"/>
</dbReference>
<keyword evidence="2" id="KW-0560">Oxidoreductase</keyword>
<reference evidence="5" key="1">
    <citation type="submission" date="2009-11" db="EMBL/GenBank/DDBJ databases">
        <title>The complete chromosome 2 of Sphaerobacter thermophilus DSM 20745.</title>
        <authorList>
            <person name="Lucas S."/>
            <person name="Copeland A."/>
            <person name="Lapidus A."/>
            <person name="Glavina del Rio T."/>
            <person name="Dalin E."/>
            <person name="Tice H."/>
            <person name="Bruce D."/>
            <person name="Goodwin L."/>
            <person name="Pitluck S."/>
            <person name="Kyrpides N."/>
            <person name="Mavromatis K."/>
            <person name="Ivanova N."/>
            <person name="Mikhailova N."/>
            <person name="LaButti K.M."/>
            <person name="Clum A."/>
            <person name="Sun H.I."/>
            <person name="Brettin T."/>
            <person name="Detter J.C."/>
            <person name="Han C."/>
            <person name="Larimer F."/>
            <person name="Land M."/>
            <person name="Hauser L."/>
            <person name="Markowitz V."/>
            <person name="Cheng J.F."/>
            <person name="Hugenholtz P."/>
            <person name="Woyke T."/>
            <person name="Wu D."/>
            <person name="Steenblock K."/>
            <person name="Schneider S."/>
            <person name="Pukall R."/>
            <person name="Goeker M."/>
            <person name="Klenk H.P."/>
            <person name="Eisen J.A."/>
        </authorList>
    </citation>
    <scope>NUCLEOTIDE SEQUENCE [LARGE SCALE GENOMIC DNA]</scope>
    <source>
        <strain evidence="5">ATCC 49802 / DSM 20745 / S 6022</strain>
    </source>
</reference>
<dbReference type="HOGENOM" id="CLU_070764_7_1_0"/>
<feature type="domain" description="Nitroreductase" evidence="3">
    <location>
        <begin position="18"/>
        <end position="68"/>
    </location>
</feature>
<evidence type="ECO:0000259" key="3">
    <source>
        <dbReference type="Pfam" id="PF00881"/>
    </source>
</evidence>
<gene>
    <name evidence="4" type="ordered locus">Sthe_2722</name>
</gene>
<dbReference type="GO" id="GO:0016491">
    <property type="term" value="F:oxidoreductase activity"/>
    <property type="evidence" value="ECO:0007669"/>
    <property type="project" value="UniProtKB-KW"/>
</dbReference>
<dbReference type="OrthoDB" id="9812105at2"/>
<dbReference type="Pfam" id="PF00881">
    <property type="entry name" value="Nitroreductase"/>
    <property type="match status" value="1"/>
</dbReference>
<evidence type="ECO:0000313" key="5">
    <source>
        <dbReference type="Proteomes" id="UP000002027"/>
    </source>
</evidence>
<evidence type="ECO:0000313" key="4">
    <source>
        <dbReference type="EMBL" id="ACZ40136.1"/>
    </source>
</evidence>
<dbReference type="SUPFAM" id="SSF55469">
    <property type="entry name" value="FMN-dependent nitroreductase-like"/>
    <property type="match status" value="1"/>
</dbReference>
<evidence type="ECO:0000256" key="1">
    <source>
        <dbReference type="ARBA" id="ARBA00007118"/>
    </source>
</evidence>
<dbReference type="PANTHER" id="PTHR43673">
    <property type="entry name" value="NAD(P)H NITROREDUCTASE YDGI-RELATED"/>
    <property type="match status" value="1"/>
</dbReference>
<dbReference type="InParanoid" id="D1C8J3"/>
<dbReference type="Gene3D" id="3.40.109.10">
    <property type="entry name" value="NADH Oxidase"/>
    <property type="match status" value="1"/>
</dbReference>
<sequence>MGVTSEAGAVLEQVRKVRQVRQYRPDPVPAEAVDQLLEIARWTGSSRNTQPWHFIVIRDKETLRRISQLRPPINWVADAPMAIAIVLDGASQLSEAYDEGRVTERLLIAAQILGLGGGVAWFGDASQEAEAKRILGIPDDRTARSVVTIGYPKSIRDPRPNPARAGRKPISEIVSYERFGQTSA</sequence>
<evidence type="ECO:0000256" key="2">
    <source>
        <dbReference type="ARBA" id="ARBA00023002"/>
    </source>
</evidence>
<protein>
    <submittedName>
        <fullName evidence="4">Nitroreductase</fullName>
    </submittedName>
</protein>
<name>D1C8J3_SPHTD</name>
<dbReference type="RefSeq" id="WP_012873174.1">
    <property type="nucleotide sequence ID" value="NC_013524.1"/>
</dbReference>
<keyword evidence="5" id="KW-1185">Reference proteome</keyword>
<dbReference type="FunCoup" id="D1C8J3">
    <property type="interactions" value="70"/>
</dbReference>
<accession>D1C8J3</accession>
<dbReference type="STRING" id="479434.Sthe_2722"/>